<dbReference type="InterPro" id="IPR003439">
    <property type="entry name" value="ABC_transporter-like_ATP-bd"/>
</dbReference>
<keyword evidence="7" id="KW-0472">Membrane</keyword>
<dbReference type="InterPro" id="IPR013563">
    <property type="entry name" value="Oligopep_ABC_C"/>
</dbReference>
<dbReference type="RefSeq" id="WP_092276747.1">
    <property type="nucleotide sequence ID" value="NZ_BJOE01000061.1"/>
</dbReference>
<gene>
    <name evidence="9" type="ORF">SAMN05518846_12519</name>
</gene>
<dbReference type="FunFam" id="3.40.50.300:FF:000016">
    <property type="entry name" value="Oligopeptide ABC transporter ATP-binding component"/>
    <property type="match status" value="1"/>
</dbReference>
<dbReference type="GO" id="GO:0015833">
    <property type="term" value="P:peptide transport"/>
    <property type="evidence" value="ECO:0007669"/>
    <property type="project" value="InterPro"/>
</dbReference>
<comment type="similarity">
    <text evidence="2">Belongs to the ABC transporter superfamily.</text>
</comment>
<dbReference type="CDD" id="cd03257">
    <property type="entry name" value="ABC_NikE_OppD_transporters"/>
    <property type="match status" value="1"/>
</dbReference>
<dbReference type="GeneID" id="301128400"/>
<comment type="subcellular location">
    <subcellularLocation>
        <location evidence="1">Cell membrane</location>
        <topology evidence="1">Peripheral membrane protein</topology>
    </subcellularLocation>
</comment>
<dbReference type="InterPro" id="IPR017871">
    <property type="entry name" value="ABC_transporter-like_CS"/>
</dbReference>
<keyword evidence="10" id="KW-1185">Reference proteome</keyword>
<dbReference type="SMART" id="SM00382">
    <property type="entry name" value="AAA"/>
    <property type="match status" value="1"/>
</dbReference>
<evidence type="ECO:0000256" key="2">
    <source>
        <dbReference type="ARBA" id="ARBA00005417"/>
    </source>
</evidence>
<evidence type="ECO:0000313" key="9">
    <source>
        <dbReference type="EMBL" id="SFK94545.1"/>
    </source>
</evidence>
<dbReference type="PANTHER" id="PTHR43297:SF2">
    <property type="entry name" value="DIPEPTIDE TRANSPORT ATP-BINDING PROTEIN DPPD"/>
    <property type="match status" value="1"/>
</dbReference>
<evidence type="ECO:0000256" key="6">
    <source>
        <dbReference type="ARBA" id="ARBA00022840"/>
    </source>
</evidence>
<dbReference type="PROSITE" id="PS00211">
    <property type="entry name" value="ABC_TRANSPORTER_1"/>
    <property type="match status" value="1"/>
</dbReference>
<dbReference type="Pfam" id="PF00005">
    <property type="entry name" value="ABC_tran"/>
    <property type="match status" value="1"/>
</dbReference>
<dbReference type="EMBL" id="FORT01000025">
    <property type="protein sequence ID" value="SFK94545.1"/>
    <property type="molecule type" value="Genomic_DNA"/>
</dbReference>
<dbReference type="AlphaFoldDB" id="A0A1I4DMM7"/>
<dbReference type="SUPFAM" id="SSF52540">
    <property type="entry name" value="P-loop containing nucleoside triphosphate hydrolases"/>
    <property type="match status" value="1"/>
</dbReference>
<evidence type="ECO:0000259" key="8">
    <source>
        <dbReference type="PROSITE" id="PS50893"/>
    </source>
</evidence>
<dbReference type="GO" id="GO:0016887">
    <property type="term" value="F:ATP hydrolysis activity"/>
    <property type="evidence" value="ECO:0007669"/>
    <property type="project" value="InterPro"/>
</dbReference>
<dbReference type="InterPro" id="IPR003593">
    <property type="entry name" value="AAA+_ATPase"/>
</dbReference>
<sequence length="320" mass="35305">MQHKLLEVTNLQTHFKTEDGVVPSVNGVSFSVSRGETLAIVGESGCGKSVTSLSIMRLVASPGEVVGGEILFEGQDLLKLGKKEMRKLRGNKISMIFQEPMSSLNPVFTIENQLGEVFRIHERLDKKQARQKSIAMLERVGIPNPERVVGYFPHQLSGGMRQRVMIAMALACNPALLIADEPTTALDVTIQAQILELMKSLNKAYQTGVILITHDLGVVAEMADRVVVMYAGEVVEDASVFDLFANPQHPYTTGLMKSLPKMDEQLEELDSITGSVPNPLEMPKGCAFHPRCPKATVECTQIKPQLEEYRANHLVRCLHT</sequence>
<reference evidence="10" key="1">
    <citation type="submission" date="2016-10" db="EMBL/GenBank/DDBJ databases">
        <authorList>
            <person name="Varghese N."/>
            <person name="Submissions S."/>
        </authorList>
    </citation>
    <scope>NUCLEOTIDE SEQUENCE [LARGE SCALE GENOMIC DNA]</scope>
    <source>
        <strain evidence="10">OK042</strain>
    </source>
</reference>
<keyword evidence="6 9" id="KW-0067">ATP-binding</keyword>
<dbReference type="NCBIfam" id="TIGR01727">
    <property type="entry name" value="oligo_HPY"/>
    <property type="match status" value="1"/>
</dbReference>
<evidence type="ECO:0000313" key="10">
    <source>
        <dbReference type="Proteomes" id="UP000198915"/>
    </source>
</evidence>
<dbReference type="Proteomes" id="UP000198915">
    <property type="component" value="Unassembled WGS sequence"/>
</dbReference>
<keyword evidence="4" id="KW-1003">Cell membrane</keyword>
<organism evidence="9 10">
    <name type="scientific">Brevibacillus centrosporus</name>
    <dbReference type="NCBI Taxonomy" id="54910"/>
    <lineage>
        <taxon>Bacteria</taxon>
        <taxon>Bacillati</taxon>
        <taxon>Bacillota</taxon>
        <taxon>Bacilli</taxon>
        <taxon>Bacillales</taxon>
        <taxon>Paenibacillaceae</taxon>
        <taxon>Brevibacillus</taxon>
    </lineage>
</organism>
<name>A0A1I4DMM7_9BACL</name>
<proteinExistence type="inferred from homology"/>
<keyword evidence="3" id="KW-0813">Transport</keyword>
<dbReference type="PANTHER" id="PTHR43297">
    <property type="entry name" value="OLIGOPEPTIDE TRANSPORT ATP-BINDING PROTEIN APPD"/>
    <property type="match status" value="1"/>
</dbReference>
<evidence type="ECO:0000256" key="7">
    <source>
        <dbReference type="ARBA" id="ARBA00023136"/>
    </source>
</evidence>
<dbReference type="Gene3D" id="3.40.50.300">
    <property type="entry name" value="P-loop containing nucleotide triphosphate hydrolases"/>
    <property type="match status" value="1"/>
</dbReference>
<dbReference type="Pfam" id="PF08352">
    <property type="entry name" value="oligo_HPY"/>
    <property type="match status" value="1"/>
</dbReference>
<feature type="domain" description="ABC transporter" evidence="8">
    <location>
        <begin position="6"/>
        <end position="256"/>
    </location>
</feature>
<evidence type="ECO:0000256" key="3">
    <source>
        <dbReference type="ARBA" id="ARBA00022448"/>
    </source>
</evidence>
<dbReference type="InterPro" id="IPR027417">
    <property type="entry name" value="P-loop_NTPase"/>
</dbReference>
<accession>A0A1I4DMM7</accession>
<dbReference type="PROSITE" id="PS50893">
    <property type="entry name" value="ABC_TRANSPORTER_2"/>
    <property type="match status" value="1"/>
</dbReference>
<evidence type="ECO:0000256" key="4">
    <source>
        <dbReference type="ARBA" id="ARBA00022475"/>
    </source>
</evidence>
<dbReference type="GO" id="GO:0005886">
    <property type="term" value="C:plasma membrane"/>
    <property type="evidence" value="ECO:0007669"/>
    <property type="project" value="UniProtKB-SubCell"/>
</dbReference>
<dbReference type="STRING" id="1884381.SAMN05518846_12519"/>
<evidence type="ECO:0000256" key="1">
    <source>
        <dbReference type="ARBA" id="ARBA00004202"/>
    </source>
</evidence>
<dbReference type="InterPro" id="IPR050388">
    <property type="entry name" value="ABC_Ni/Peptide_Import"/>
</dbReference>
<protein>
    <submittedName>
        <fullName evidence="9">Oligopeptide transport system ATP-binding protein</fullName>
    </submittedName>
</protein>
<evidence type="ECO:0000256" key="5">
    <source>
        <dbReference type="ARBA" id="ARBA00022741"/>
    </source>
</evidence>
<dbReference type="GO" id="GO:0005524">
    <property type="term" value="F:ATP binding"/>
    <property type="evidence" value="ECO:0007669"/>
    <property type="project" value="UniProtKB-KW"/>
</dbReference>
<keyword evidence="5" id="KW-0547">Nucleotide-binding</keyword>